<dbReference type="Proteomes" id="UP000254924">
    <property type="component" value="Unassembled WGS sequence"/>
</dbReference>
<keyword evidence="2" id="KW-0472">Membrane</keyword>
<dbReference type="EMBL" id="UHFN01000007">
    <property type="protein sequence ID" value="SUN62321.1"/>
    <property type="molecule type" value="Genomic_DNA"/>
</dbReference>
<organism evidence="3 4">
    <name type="scientific">Streptococcus hyointestinalis</name>
    <dbReference type="NCBI Taxonomy" id="1337"/>
    <lineage>
        <taxon>Bacteria</taxon>
        <taxon>Bacillati</taxon>
        <taxon>Bacillota</taxon>
        <taxon>Bacilli</taxon>
        <taxon>Lactobacillales</taxon>
        <taxon>Streptococcaceae</taxon>
        <taxon>Streptococcus</taxon>
    </lineage>
</organism>
<accession>A0A380KBJ2</accession>
<evidence type="ECO:0000313" key="3">
    <source>
        <dbReference type="EMBL" id="SUN62321.1"/>
    </source>
</evidence>
<evidence type="ECO:0000313" key="4">
    <source>
        <dbReference type="Proteomes" id="UP000254924"/>
    </source>
</evidence>
<name>A0A380KBJ2_9STRE</name>
<protein>
    <submittedName>
        <fullName evidence="3">Membrane protein</fullName>
    </submittedName>
</protein>
<dbReference type="AlphaFoldDB" id="A0A380KBJ2"/>
<evidence type="ECO:0000256" key="2">
    <source>
        <dbReference type="SAM" id="Phobius"/>
    </source>
</evidence>
<reference evidence="3 4" key="1">
    <citation type="submission" date="2018-06" db="EMBL/GenBank/DDBJ databases">
        <authorList>
            <consortium name="Pathogen Informatics"/>
            <person name="Doyle S."/>
        </authorList>
    </citation>
    <scope>NUCLEOTIDE SEQUENCE [LARGE SCALE GENOMIC DNA]</scope>
    <source>
        <strain evidence="3 4">NCTC12224</strain>
    </source>
</reference>
<keyword evidence="4" id="KW-1185">Reference proteome</keyword>
<gene>
    <name evidence="3" type="ORF">NCTC12224_01819</name>
</gene>
<evidence type="ECO:0000256" key="1">
    <source>
        <dbReference type="SAM" id="MobiDB-lite"/>
    </source>
</evidence>
<feature type="transmembrane region" description="Helical" evidence="2">
    <location>
        <begin position="100"/>
        <end position="130"/>
    </location>
</feature>
<feature type="region of interest" description="Disordered" evidence="1">
    <location>
        <begin position="166"/>
        <end position="185"/>
    </location>
</feature>
<sequence length="185" mass="21455">MYYVLKHDKDSVYLRDSDGHLVKLERALFDFKIKAGDRIELYQDADMTVVVPFVEEKVLDINGEKSVKSSLLQGILDLFLETLAIHNNQLGNLKQVFSQFLITLFMAWSLLGVIVIEILLFLESALVFLWKLLIRGLKALHLVDNSKRLLEKRRQAKEKQAQAEELKLLEQEQDDNKHTEETKSE</sequence>
<proteinExistence type="predicted"/>
<keyword evidence="2" id="KW-1133">Transmembrane helix</keyword>
<keyword evidence="2" id="KW-0812">Transmembrane</keyword>